<reference evidence="2 3" key="1">
    <citation type="submission" date="2016-10" db="EMBL/GenBank/DDBJ databases">
        <authorList>
            <person name="de Groot N.N."/>
        </authorList>
    </citation>
    <scope>NUCLEOTIDE SEQUENCE [LARGE SCALE GENOMIC DNA]</scope>
    <source>
        <strain evidence="2 3">DSM 25186</strain>
    </source>
</reference>
<evidence type="ECO:0000259" key="1">
    <source>
        <dbReference type="PROSITE" id="PS51857"/>
    </source>
</evidence>
<dbReference type="InterPro" id="IPR011129">
    <property type="entry name" value="CSD"/>
</dbReference>
<dbReference type="Proteomes" id="UP000198510">
    <property type="component" value="Unassembled WGS sequence"/>
</dbReference>
<evidence type="ECO:0000313" key="2">
    <source>
        <dbReference type="EMBL" id="SDL36721.1"/>
    </source>
</evidence>
<dbReference type="Pfam" id="PF00313">
    <property type="entry name" value="CSD"/>
    <property type="match status" value="1"/>
</dbReference>
<dbReference type="Gene3D" id="3.40.50.1010">
    <property type="entry name" value="5'-nuclease"/>
    <property type="match status" value="1"/>
</dbReference>
<dbReference type="GO" id="GO:0005829">
    <property type="term" value="C:cytosol"/>
    <property type="evidence" value="ECO:0007669"/>
    <property type="project" value="UniProtKB-ARBA"/>
</dbReference>
<accession>A0A1G9JH44</accession>
<dbReference type="InterPro" id="IPR012340">
    <property type="entry name" value="NA-bd_OB-fold"/>
</dbReference>
<dbReference type="EMBL" id="FNFO01000005">
    <property type="protein sequence ID" value="SDL36721.1"/>
    <property type="molecule type" value="Genomic_DNA"/>
</dbReference>
<gene>
    <name evidence="2" type="ORF">SAMN05421823_105312</name>
</gene>
<organism evidence="2 3">
    <name type="scientific">Catalinimonas alkaloidigena</name>
    <dbReference type="NCBI Taxonomy" id="1075417"/>
    <lineage>
        <taxon>Bacteria</taxon>
        <taxon>Pseudomonadati</taxon>
        <taxon>Bacteroidota</taxon>
        <taxon>Cytophagia</taxon>
        <taxon>Cytophagales</taxon>
        <taxon>Catalimonadaceae</taxon>
        <taxon>Catalinimonas</taxon>
    </lineage>
</organism>
<dbReference type="InterPro" id="IPR021139">
    <property type="entry name" value="NYN"/>
</dbReference>
<dbReference type="InterPro" id="IPR002059">
    <property type="entry name" value="CSP_DNA-bd"/>
</dbReference>
<dbReference type="SMART" id="SM00357">
    <property type="entry name" value="CSP"/>
    <property type="match status" value="1"/>
</dbReference>
<dbReference type="SUPFAM" id="SSF50249">
    <property type="entry name" value="Nucleic acid-binding proteins"/>
    <property type="match status" value="1"/>
</dbReference>
<dbReference type="PROSITE" id="PS51857">
    <property type="entry name" value="CSD_2"/>
    <property type="match status" value="1"/>
</dbReference>
<dbReference type="STRING" id="1075417.SAMN05421823_105312"/>
<dbReference type="AlphaFoldDB" id="A0A1G9JH44"/>
<evidence type="ECO:0000313" key="3">
    <source>
        <dbReference type="Proteomes" id="UP000198510"/>
    </source>
</evidence>
<dbReference type="GO" id="GO:0003676">
    <property type="term" value="F:nucleic acid binding"/>
    <property type="evidence" value="ECO:0007669"/>
    <property type="project" value="InterPro"/>
</dbReference>
<dbReference type="CDD" id="cd04458">
    <property type="entry name" value="CSP_CDS"/>
    <property type="match status" value="1"/>
</dbReference>
<dbReference type="OrthoDB" id="1466775at2"/>
<protein>
    <submittedName>
        <fullName evidence="2">Cold shock protein, CspA family</fullName>
    </submittedName>
</protein>
<keyword evidence="3" id="KW-1185">Reference proteome</keyword>
<dbReference type="Gene3D" id="2.40.50.140">
    <property type="entry name" value="Nucleic acid-binding proteins"/>
    <property type="match status" value="1"/>
</dbReference>
<feature type="domain" description="CSD" evidence="1">
    <location>
        <begin position="231"/>
        <end position="296"/>
    </location>
</feature>
<sequence length="317" mass="36975">MIKSQQNNLVKIGIFYDGGYFWHVSNYYNYTHPRRARLSITGIHEFIKNRVAALEGVDKNYCRIVDAHYFRGRFSAHEAKERNKLLTDRIFEDVLMKENVVTHFLPMTPRGEKGIDVWLALEAYELAIYKQFDVVVLIACDSDYVPLVRKLNTLGIRVMLLGWDFEYTDQNNFRQVTTTSVALFDEVTYPVLMQNVIDDKTQRNNPAINNLFLPEEHFKSNHTPNITVLSHEPRRNAIAQLLNGFGFLDADINGKNLFFHYSELDNCDFNDLSIGDVVEYKLGRNDRGECAIEIQKVEYMDRDEETEEAPYNYEEEV</sequence>
<proteinExistence type="predicted"/>
<dbReference type="Pfam" id="PF01936">
    <property type="entry name" value="NYN"/>
    <property type="match status" value="1"/>
</dbReference>
<name>A0A1G9JH44_9BACT</name>
<dbReference type="GO" id="GO:0004540">
    <property type="term" value="F:RNA nuclease activity"/>
    <property type="evidence" value="ECO:0007669"/>
    <property type="project" value="InterPro"/>
</dbReference>